<dbReference type="Proteomes" id="UP000674938">
    <property type="component" value="Unassembled WGS sequence"/>
</dbReference>
<dbReference type="EMBL" id="JAEEGA010000015">
    <property type="protein sequence ID" value="MBP1043335.1"/>
    <property type="molecule type" value="Genomic_DNA"/>
</dbReference>
<gene>
    <name evidence="2" type="ORF">I6N95_20135</name>
</gene>
<dbReference type="AlphaFoldDB" id="A0A940SWI9"/>
<dbReference type="RefSeq" id="WP_209531143.1">
    <property type="nucleotide sequence ID" value="NZ_JAEEGA010000015.1"/>
</dbReference>
<protein>
    <recommendedName>
        <fullName evidence="4">PH domain-containing protein</fullName>
    </recommendedName>
</protein>
<evidence type="ECO:0008006" key="4">
    <source>
        <dbReference type="Google" id="ProtNLM"/>
    </source>
</evidence>
<feature type="transmembrane region" description="Helical" evidence="1">
    <location>
        <begin position="20"/>
        <end position="37"/>
    </location>
</feature>
<name>A0A940SWI9_9ENTE</name>
<dbReference type="Pfam" id="PF17255">
    <property type="entry name" value="EbsA"/>
    <property type="match status" value="1"/>
</dbReference>
<comment type="caution">
    <text evidence="2">The sequence shown here is derived from an EMBL/GenBank/DDBJ whole genome shotgun (WGS) entry which is preliminary data.</text>
</comment>
<evidence type="ECO:0000256" key="1">
    <source>
        <dbReference type="SAM" id="Phobius"/>
    </source>
</evidence>
<proteinExistence type="predicted"/>
<keyword evidence="1" id="KW-0472">Membrane</keyword>
<keyword evidence="1" id="KW-0812">Transmembrane</keyword>
<reference evidence="2" key="1">
    <citation type="submission" date="2020-12" db="EMBL/GenBank/DDBJ databases">
        <title>Vagococcus allomyrinae sp. nov. and Enterococcus lavae sp. nov., isolated from the larvae of Allomyrina dichotoma.</title>
        <authorList>
            <person name="Lee S.D."/>
        </authorList>
    </citation>
    <scope>NUCLEOTIDE SEQUENCE</scope>
    <source>
        <strain evidence="2">BWB3-3</strain>
    </source>
</reference>
<sequence length="148" mass="16960">MTKKETNQKFRWQPELATSIIYWSLTFGTFFLSSIAAFEALGLSVLCVSFFICFAILTYLGQSRHFSIQDDRLIVHAILKRNRHQFDLRTIEKISLGAYGLTFIFDGHHEIEESDRTVLMSKKTLANFISALEQSAEFKGIIVSIKKS</sequence>
<evidence type="ECO:0000313" key="3">
    <source>
        <dbReference type="Proteomes" id="UP000674938"/>
    </source>
</evidence>
<feature type="transmembrane region" description="Helical" evidence="1">
    <location>
        <begin position="43"/>
        <end position="60"/>
    </location>
</feature>
<dbReference type="InterPro" id="IPR020215">
    <property type="entry name" value="EbsA-like"/>
</dbReference>
<keyword evidence="3" id="KW-1185">Reference proteome</keyword>
<evidence type="ECO:0000313" key="2">
    <source>
        <dbReference type="EMBL" id="MBP1043335.1"/>
    </source>
</evidence>
<accession>A0A940SWI9</accession>
<keyword evidence="1" id="KW-1133">Transmembrane helix</keyword>
<organism evidence="2 3">
    <name type="scientific">Vagococcus allomyrinae</name>
    <dbReference type="NCBI Taxonomy" id="2794353"/>
    <lineage>
        <taxon>Bacteria</taxon>
        <taxon>Bacillati</taxon>
        <taxon>Bacillota</taxon>
        <taxon>Bacilli</taxon>
        <taxon>Lactobacillales</taxon>
        <taxon>Enterococcaceae</taxon>
        <taxon>Vagococcus</taxon>
    </lineage>
</organism>